<sequence>MLVEIASSILHSIHEMSSFSGSLIQRFIMEEVVRKLRSRSTGLDAYLQSEDVTSGQVASTPRLIKRH</sequence>
<dbReference type="EMBL" id="LN902845">
    <property type="protein sequence ID" value="CUT99308.1"/>
    <property type="molecule type" value="Genomic_DNA"/>
</dbReference>
<dbReference type="AlphaFoldDB" id="A0A068Y382"/>
<keyword evidence="2" id="KW-1185">Reference proteome</keyword>
<dbReference type="Proteomes" id="UP000017246">
    <property type="component" value="Unassembled WGS sequence"/>
</dbReference>
<reference evidence="1" key="2">
    <citation type="submission" date="2015-11" db="EMBL/GenBank/DDBJ databases">
        <authorList>
            <person name="Zhang Y."/>
            <person name="Guo Z."/>
        </authorList>
    </citation>
    <scope>NUCLEOTIDE SEQUENCE</scope>
</reference>
<name>A0A068Y382_ECHMU</name>
<protein>
    <submittedName>
        <fullName evidence="1">Uncharacterized protein</fullName>
    </submittedName>
</protein>
<accession>A0A068Y382</accession>
<organism evidence="1 2">
    <name type="scientific">Echinococcus multilocularis</name>
    <name type="common">Fox tapeworm</name>
    <dbReference type="NCBI Taxonomy" id="6211"/>
    <lineage>
        <taxon>Eukaryota</taxon>
        <taxon>Metazoa</taxon>
        <taxon>Spiralia</taxon>
        <taxon>Lophotrochozoa</taxon>
        <taxon>Platyhelminthes</taxon>
        <taxon>Cestoda</taxon>
        <taxon>Eucestoda</taxon>
        <taxon>Cyclophyllidea</taxon>
        <taxon>Taeniidae</taxon>
        <taxon>Echinococcus</taxon>
    </lineage>
</organism>
<proteinExistence type="predicted"/>
<evidence type="ECO:0000313" key="1">
    <source>
        <dbReference type="EMBL" id="CUT99308.1"/>
    </source>
</evidence>
<reference evidence="1" key="1">
    <citation type="journal article" date="2013" name="Nature">
        <title>The genomes of four tapeworm species reveal adaptations to parasitism.</title>
        <authorList>
            <person name="Tsai I.J."/>
            <person name="Zarowiecki M."/>
            <person name="Holroyd N."/>
            <person name="Garciarrubio A."/>
            <person name="Sanchez-Flores A."/>
            <person name="Brooks K.L."/>
            <person name="Tracey A."/>
            <person name="Bobes R.J."/>
            <person name="Fragoso G."/>
            <person name="Sciutto E."/>
            <person name="Aslett M."/>
            <person name="Beasley H."/>
            <person name="Bennett H.M."/>
            <person name="Cai J."/>
            <person name="Camicia F."/>
            <person name="Clark R."/>
            <person name="Cucher M."/>
            <person name="De Silva N."/>
            <person name="Day T.A."/>
            <person name="Deplazes P."/>
            <person name="Estrada K."/>
            <person name="Fernandez C."/>
            <person name="Holland P.W."/>
            <person name="Hou J."/>
            <person name="Hu S."/>
            <person name="Huckvale T."/>
            <person name="Hung S.S."/>
            <person name="Kamenetzky L."/>
            <person name="Keane J.A."/>
            <person name="Kiss F."/>
            <person name="Koziol U."/>
            <person name="Lambert O."/>
            <person name="Liu K."/>
            <person name="Luo X."/>
            <person name="Luo Y."/>
            <person name="Macchiaroli N."/>
            <person name="Nichol S."/>
            <person name="Paps J."/>
            <person name="Parkinson J."/>
            <person name="Pouchkina-Stantcheva N."/>
            <person name="Riddiford N."/>
            <person name="Rosenzvit M."/>
            <person name="Salinas G."/>
            <person name="Wasmuth J.D."/>
            <person name="Zamanian M."/>
            <person name="Zheng Y."/>
            <person name="Cai X."/>
            <person name="Soberon X."/>
            <person name="Olson P.D."/>
            <person name="Laclette J.P."/>
            <person name="Brehm K."/>
            <person name="Berriman M."/>
            <person name="Garciarrubio A."/>
            <person name="Bobes R.J."/>
            <person name="Fragoso G."/>
            <person name="Sanchez-Flores A."/>
            <person name="Estrada K."/>
            <person name="Cevallos M.A."/>
            <person name="Morett E."/>
            <person name="Gonzalez V."/>
            <person name="Portillo T."/>
            <person name="Ochoa-Leyva A."/>
            <person name="Jose M.V."/>
            <person name="Sciutto E."/>
            <person name="Landa A."/>
            <person name="Jimenez L."/>
            <person name="Valdes V."/>
            <person name="Carrero J.C."/>
            <person name="Larralde C."/>
            <person name="Morales-Montor J."/>
            <person name="Limon-Lason J."/>
            <person name="Soberon X."/>
            <person name="Laclette J.P."/>
        </authorList>
    </citation>
    <scope>NUCLEOTIDE SEQUENCE [LARGE SCALE GENOMIC DNA]</scope>
</reference>
<evidence type="ECO:0000313" key="2">
    <source>
        <dbReference type="Proteomes" id="UP000017246"/>
    </source>
</evidence>